<evidence type="ECO:0000313" key="1">
    <source>
        <dbReference type="EMBL" id="KAF5442830.1"/>
    </source>
</evidence>
<evidence type="ECO:0000313" key="2">
    <source>
        <dbReference type="Proteomes" id="UP000619265"/>
    </source>
</evidence>
<feature type="non-terminal residue" evidence="1">
    <location>
        <position position="149"/>
    </location>
</feature>
<accession>A0A833U210</accession>
<reference evidence="1" key="2">
    <citation type="submission" date="2020-03" db="EMBL/GenBank/DDBJ databases">
        <title>Walnut 2.0.</title>
        <authorList>
            <person name="Marrano A."/>
            <person name="Britton M."/>
            <person name="Zimin A.V."/>
            <person name="Zaini P.A."/>
            <person name="Workman R."/>
            <person name="Puiu D."/>
            <person name="Bianco L."/>
            <person name="Allen B.J."/>
            <person name="Troggio M."/>
            <person name="Leslie C.A."/>
            <person name="Timp W."/>
            <person name="Dendekar A."/>
            <person name="Salzberg S.L."/>
            <person name="Neale D.B."/>
        </authorList>
    </citation>
    <scope>NUCLEOTIDE SEQUENCE</scope>
    <source>
        <tissue evidence="1">Leaves</tissue>
    </source>
</reference>
<dbReference type="EMBL" id="LIHL02000016">
    <property type="protein sequence ID" value="KAF5442830.1"/>
    <property type="molecule type" value="Genomic_DNA"/>
</dbReference>
<name>A0A833U210_JUGRE</name>
<proteinExistence type="predicted"/>
<sequence>MVHEMSLPDGRRLISLEDIHNEAVNYFTDFLAFKPSGQLPVLSHLVSPMFFEADNIDFCKLHSIQEIKETIFSILVDSSLGSDGFGLGFFRSCWDIVGKDVVDAIQDFFKGTPLLRYYLATSLVLIPKVDHPMGFDKFRPISLCTVISE</sequence>
<dbReference type="PANTHER" id="PTHR46890:SF48">
    <property type="entry name" value="RNA-DIRECTED DNA POLYMERASE"/>
    <property type="match status" value="1"/>
</dbReference>
<reference evidence="1" key="1">
    <citation type="submission" date="2015-10" db="EMBL/GenBank/DDBJ databases">
        <authorList>
            <person name="Martinez-Garcia P.J."/>
            <person name="Crepeau M.W."/>
            <person name="Puiu D."/>
            <person name="Gonzalez-Ibeas D."/>
            <person name="Whalen J."/>
            <person name="Stevens K."/>
            <person name="Paul R."/>
            <person name="Butterfield T."/>
            <person name="Britton M."/>
            <person name="Reagan R."/>
            <person name="Chakraborty S."/>
            <person name="Walawage S.L."/>
            <person name="Vasquez-Gross H.A."/>
            <person name="Cardeno C."/>
            <person name="Famula R."/>
            <person name="Pratt K."/>
            <person name="Kuruganti S."/>
            <person name="Aradhya M.K."/>
            <person name="Leslie C.A."/>
            <person name="Dandekar A.M."/>
            <person name="Salzberg S.L."/>
            <person name="Wegrzyn J.L."/>
            <person name="Langley C.H."/>
            <person name="Neale D.B."/>
        </authorList>
    </citation>
    <scope>NUCLEOTIDE SEQUENCE</scope>
    <source>
        <tissue evidence="1">Leaves</tissue>
    </source>
</reference>
<dbReference type="InterPro" id="IPR052343">
    <property type="entry name" value="Retrotransposon-Effector_Assoc"/>
</dbReference>
<organism evidence="1 2">
    <name type="scientific">Juglans regia</name>
    <name type="common">English walnut</name>
    <dbReference type="NCBI Taxonomy" id="51240"/>
    <lineage>
        <taxon>Eukaryota</taxon>
        <taxon>Viridiplantae</taxon>
        <taxon>Streptophyta</taxon>
        <taxon>Embryophyta</taxon>
        <taxon>Tracheophyta</taxon>
        <taxon>Spermatophyta</taxon>
        <taxon>Magnoliopsida</taxon>
        <taxon>eudicotyledons</taxon>
        <taxon>Gunneridae</taxon>
        <taxon>Pentapetalae</taxon>
        <taxon>rosids</taxon>
        <taxon>fabids</taxon>
        <taxon>Fagales</taxon>
        <taxon>Juglandaceae</taxon>
        <taxon>Juglans</taxon>
    </lineage>
</organism>
<dbReference type="PANTHER" id="PTHR46890">
    <property type="entry name" value="NON-LTR RETROLELEMENT REVERSE TRANSCRIPTASE-LIKE PROTEIN-RELATED"/>
    <property type="match status" value="1"/>
</dbReference>
<protein>
    <submittedName>
        <fullName evidence="1">Uncharacterized protein</fullName>
    </submittedName>
</protein>
<comment type="caution">
    <text evidence="1">The sequence shown here is derived from an EMBL/GenBank/DDBJ whole genome shotgun (WGS) entry which is preliminary data.</text>
</comment>
<dbReference type="Proteomes" id="UP000619265">
    <property type="component" value="Unassembled WGS sequence"/>
</dbReference>
<gene>
    <name evidence="1" type="ORF">F2P56_035448</name>
</gene>
<dbReference type="Gramene" id="Jr16_06860_p1">
    <property type="protein sequence ID" value="cds.Jr16_06860_p1"/>
    <property type="gene ID" value="Jr16_06860"/>
</dbReference>
<dbReference type="AlphaFoldDB" id="A0A833U210"/>